<dbReference type="EMBL" id="CP059851">
    <property type="protein sequence ID" value="QMW23569.1"/>
    <property type="molecule type" value="Genomic_DNA"/>
</dbReference>
<sequence>MPYFPPPHARIFCAAVNYGDHRAEMGREESDTHPMLFLRTPQSLVPAGKPLIKPPNSDRFDYEGELALIIGRPGRHVPRAEALAHVEAWVPFMDGSVRDWQRHTAQFTPGKNFDGSGSIGDSPVPAALFGDYRRHRLLTRVNGEVVQETPVDRILFDVETLIAYVSSFTELRTGDIIATGTCGGVGDKRVPPLYLFPGDTVEVEVSGLPVLRNGVAAA</sequence>
<accession>A0A7G5IJM7</accession>
<dbReference type="Proteomes" id="UP000515292">
    <property type="component" value="Chromosome"/>
</dbReference>
<dbReference type="Gene3D" id="3.90.850.10">
    <property type="entry name" value="Fumarylacetoacetase-like, C-terminal domain"/>
    <property type="match status" value="1"/>
</dbReference>
<feature type="domain" description="Fumarylacetoacetase-like C-terminal" evidence="2">
    <location>
        <begin position="11"/>
        <end position="215"/>
    </location>
</feature>
<evidence type="ECO:0000256" key="1">
    <source>
        <dbReference type="ARBA" id="ARBA00022723"/>
    </source>
</evidence>
<keyword evidence="4" id="KW-1185">Reference proteome</keyword>
<dbReference type="PANTHER" id="PTHR11820:SF112">
    <property type="entry name" value="FUMARYLACETOACETATE HYDROLASE FAMILY PROTEIN (AFU_ORTHOLOGUE AFUA_1G02370)-RELATED"/>
    <property type="match status" value="1"/>
</dbReference>
<organism evidence="3 4">
    <name type="scientific">Sandaracinobacteroides saxicola</name>
    <dbReference type="NCBI Taxonomy" id="2759707"/>
    <lineage>
        <taxon>Bacteria</taxon>
        <taxon>Pseudomonadati</taxon>
        <taxon>Pseudomonadota</taxon>
        <taxon>Alphaproteobacteria</taxon>
        <taxon>Sphingomonadales</taxon>
        <taxon>Sphingosinicellaceae</taxon>
        <taxon>Sandaracinobacteroides</taxon>
    </lineage>
</organism>
<dbReference type="Pfam" id="PF01557">
    <property type="entry name" value="FAA_hydrolase"/>
    <property type="match status" value="1"/>
</dbReference>
<reference evidence="3 4" key="1">
    <citation type="submission" date="2020-07" db="EMBL/GenBank/DDBJ databases">
        <title>Complete genome sequence for Sandaracinobacter sp. M6.</title>
        <authorList>
            <person name="Tang Y."/>
            <person name="Liu Q."/>
            <person name="Guo Z."/>
            <person name="Lei P."/>
            <person name="Huang B."/>
        </authorList>
    </citation>
    <scope>NUCLEOTIDE SEQUENCE [LARGE SCALE GENOMIC DNA]</scope>
    <source>
        <strain evidence="3 4">M6</strain>
    </source>
</reference>
<name>A0A7G5IJM7_9SPHN</name>
<dbReference type="RefSeq" id="WP_182297392.1">
    <property type="nucleotide sequence ID" value="NZ_CP059851.1"/>
</dbReference>
<proteinExistence type="predicted"/>
<keyword evidence="1" id="KW-0479">Metal-binding</keyword>
<evidence type="ECO:0000259" key="2">
    <source>
        <dbReference type="Pfam" id="PF01557"/>
    </source>
</evidence>
<dbReference type="GO" id="GO:0046872">
    <property type="term" value="F:metal ion binding"/>
    <property type="evidence" value="ECO:0007669"/>
    <property type="project" value="UniProtKB-KW"/>
</dbReference>
<dbReference type="SUPFAM" id="SSF56529">
    <property type="entry name" value="FAH"/>
    <property type="match status" value="1"/>
</dbReference>
<dbReference type="AlphaFoldDB" id="A0A7G5IJM7"/>
<evidence type="ECO:0000313" key="3">
    <source>
        <dbReference type="EMBL" id="QMW23569.1"/>
    </source>
</evidence>
<dbReference type="PANTHER" id="PTHR11820">
    <property type="entry name" value="ACYLPYRUVASE"/>
    <property type="match status" value="1"/>
</dbReference>
<dbReference type="KEGG" id="sand:H3309_03470"/>
<dbReference type="InterPro" id="IPR036663">
    <property type="entry name" value="Fumarylacetoacetase_C_sf"/>
</dbReference>
<dbReference type="GO" id="GO:0016787">
    <property type="term" value="F:hydrolase activity"/>
    <property type="evidence" value="ECO:0007669"/>
    <property type="project" value="UniProtKB-KW"/>
</dbReference>
<keyword evidence="3" id="KW-0378">Hydrolase</keyword>
<dbReference type="InterPro" id="IPR011234">
    <property type="entry name" value="Fumarylacetoacetase-like_C"/>
</dbReference>
<gene>
    <name evidence="3" type="ORF">H3309_03470</name>
</gene>
<protein>
    <submittedName>
        <fullName evidence="3">Fumarylacetoacetate hydrolase family protein</fullName>
    </submittedName>
</protein>
<evidence type="ECO:0000313" key="4">
    <source>
        <dbReference type="Proteomes" id="UP000515292"/>
    </source>
</evidence>